<proteinExistence type="predicted"/>
<organism evidence="1 2">
    <name type="scientific">Lithospermum erythrorhizon</name>
    <name type="common">Purple gromwell</name>
    <name type="synonym">Lithospermum officinale var. erythrorhizon</name>
    <dbReference type="NCBI Taxonomy" id="34254"/>
    <lineage>
        <taxon>Eukaryota</taxon>
        <taxon>Viridiplantae</taxon>
        <taxon>Streptophyta</taxon>
        <taxon>Embryophyta</taxon>
        <taxon>Tracheophyta</taxon>
        <taxon>Spermatophyta</taxon>
        <taxon>Magnoliopsida</taxon>
        <taxon>eudicotyledons</taxon>
        <taxon>Gunneridae</taxon>
        <taxon>Pentapetalae</taxon>
        <taxon>asterids</taxon>
        <taxon>lamiids</taxon>
        <taxon>Boraginales</taxon>
        <taxon>Boraginaceae</taxon>
        <taxon>Boraginoideae</taxon>
        <taxon>Lithospermeae</taxon>
        <taxon>Lithospermum</taxon>
    </lineage>
</organism>
<dbReference type="EMBL" id="BAABME010000387">
    <property type="protein sequence ID" value="GAA0142345.1"/>
    <property type="molecule type" value="Genomic_DNA"/>
</dbReference>
<dbReference type="AlphaFoldDB" id="A0AAV3NSI8"/>
<sequence>MGPEEDKVTTLVAHTDCTKVVLLNGLCFAHLLRRGVVAALLYITVMLWKIGIQSMSEVVEVSFLVSSQDRTELVDTGESPECLPIEVAESSPPVLPTLTIAQGAEAILRT</sequence>
<keyword evidence="2" id="KW-1185">Reference proteome</keyword>
<gene>
    <name evidence="1" type="ORF">LIER_03264</name>
</gene>
<evidence type="ECO:0000313" key="2">
    <source>
        <dbReference type="Proteomes" id="UP001454036"/>
    </source>
</evidence>
<accession>A0AAV3NSI8</accession>
<comment type="caution">
    <text evidence="1">The sequence shown here is derived from an EMBL/GenBank/DDBJ whole genome shotgun (WGS) entry which is preliminary data.</text>
</comment>
<evidence type="ECO:0000313" key="1">
    <source>
        <dbReference type="EMBL" id="GAA0142345.1"/>
    </source>
</evidence>
<dbReference type="Proteomes" id="UP001454036">
    <property type="component" value="Unassembled WGS sequence"/>
</dbReference>
<name>A0AAV3NSI8_LITER</name>
<protein>
    <submittedName>
        <fullName evidence="1">Uncharacterized protein</fullName>
    </submittedName>
</protein>
<reference evidence="1 2" key="1">
    <citation type="submission" date="2024-01" db="EMBL/GenBank/DDBJ databases">
        <title>The complete chloroplast genome sequence of Lithospermum erythrorhizon: insights into the phylogenetic relationship among Boraginaceae species and the maternal lineages of purple gromwells.</title>
        <authorList>
            <person name="Okada T."/>
            <person name="Watanabe K."/>
        </authorList>
    </citation>
    <scope>NUCLEOTIDE SEQUENCE [LARGE SCALE GENOMIC DNA]</scope>
</reference>